<dbReference type="Pfam" id="PF03572">
    <property type="entry name" value="Peptidase_S41"/>
    <property type="match status" value="1"/>
</dbReference>
<keyword evidence="4 5" id="KW-0720">Serine protease</keyword>
<evidence type="ECO:0000259" key="7">
    <source>
        <dbReference type="PROSITE" id="PS50106"/>
    </source>
</evidence>
<dbReference type="CDD" id="cd07560">
    <property type="entry name" value="Peptidase_S41_CPP"/>
    <property type="match status" value="1"/>
</dbReference>
<keyword evidence="2 5" id="KW-0645">Protease</keyword>
<name>A0ABW8T957_9CLOT</name>
<feature type="transmembrane region" description="Helical" evidence="6">
    <location>
        <begin position="7"/>
        <end position="26"/>
    </location>
</feature>
<keyword evidence="6" id="KW-1133">Transmembrane helix</keyword>
<dbReference type="PANTHER" id="PTHR32060">
    <property type="entry name" value="TAIL-SPECIFIC PROTEASE"/>
    <property type="match status" value="1"/>
</dbReference>
<dbReference type="InterPro" id="IPR036034">
    <property type="entry name" value="PDZ_sf"/>
</dbReference>
<dbReference type="RefSeq" id="WP_406785916.1">
    <property type="nucleotide sequence ID" value="NZ_JBJIAA010000001.1"/>
</dbReference>
<dbReference type="InterPro" id="IPR055210">
    <property type="entry name" value="CtpA/B_N"/>
</dbReference>
<dbReference type="SUPFAM" id="SSF52096">
    <property type="entry name" value="ClpP/crotonase"/>
    <property type="match status" value="1"/>
</dbReference>
<dbReference type="CDD" id="cd06782">
    <property type="entry name" value="cpPDZ_CPP-like"/>
    <property type="match status" value="1"/>
</dbReference>
<accession>A0ABW8T957</accession>
<evidence type="ECO:0000256" key="4">
    <source>
        <dbReference type="ARBA" id="ARBA00022825"/>
    </source>
</evidence>
<evidence type="ECO:0000256" key="2">
    <source>
        <dbReference type="ARBA" id="ARBA00022670"/>
    </source>
</evidence>
<dbReference type="SUPFAM" id="SSF50156">
    <property type="entry name" value="PDZ domain-like"/>
    <property type="match status" value="1"/>
</dbReference>
<dbReference type="Pfam" id="PF13180">
    <property type="entry name" value="PDZ_2"/>
    <property type="match status" value="1"/>
</dbReference>
<evidence type="ECO:0000313" key="9">
    <source>
        <dbReference type="Proteomes" id="UP001623592"/>
    </source>
</evidence>
<dbReference type="InterPro" id="IPR029045">
    <property type="entry name" value="ClpP/crotonase-like_dom_sf"/>
</dbReference>
<organism evidence="8 9">
    <name type="scientific">Clostridium neuense</name>
    <dbReference type="NCBI Taxonomy" id="1728934"/>
    <lineage>
        <taxon>Bacteria</taxon>
        <taxon>Bacillati</taxon>
        <taxon>Bacillota</taxon>
        <taxon>Clostridia</taxon>
        <taxon>Eubacteriales</taxon>
        <taxon>Clostridiaceae</taxon>
        <taxon>Clostridium</taxon>
    </lineage>
</organism>
<protein>
    <submittedName>
        <fullName evidence="8">S41 family peptidase</fullName>
    </submittedName>
</protein>
<dbReference type="SMART" id="SM00245">
    <property type="entry name" value="TSPc"/>
    <property type="match status" value="1"/>
</dbReference>
<dbReference type="Pfam" id="PF22694">
    <property type="entry name" value="CtpB_N-like"/>
    <property type="match status" value="1"/>
</dbReference>
<dbReference type="SMART" id="SM00228">
    <property type="entry name" value="PDZ"/>
    <property type="match status" value="1"/>
</dbReference>
<comment type="caution">
    <text evidence="8">The sequence shown here is derived from an EMBL/GenBank/DDBJ whole genome shotgun (WGS) entry which is preliminary data.</text>
</comment>
<proteinExistence type="inferred from homology"/>
<dbReference type="EMBL" id="JBJIAA010000001">
    <property type="protein sequence ID" value="MFL0249066.1"/>
    <property type="molecule type" value="Genomic_DNA"/>
</dbReference>
<evidence type="ECO:0000256" key="5">
    <source>
        <dbReference type="RuleBase" id="RU004404"/>
    </source>
</evidence>
<dbReference type="Gene3D" id="2.30.42.10">
    <property type="match status" value="1"/>
</dbReference>
<dbReference type="PROSITE" id="PS50106">
    <property type="entry name" value="PDZ"/>
    <property type="match status" value="1"/>
</dbReference>
<keyword evidence="6" id="KW-0812">Transmembrane</keyword>
<keyword evidence="9" id="KW-1185">Reference proteome</keyword>
<evidence type="ECO:0000256" key="3">
    <source>
        <dbReference type="ARBA" id="ARBA00022801"/>
    </source>
</evidence>
<evidence type="ECO:0000256" key="6">
    <source>
        <dbReference type="SAM" id="Phobius"/>
    </source>
</evidence>
<evidence type="ECO:0000313" key="8">
    <source>
        <dbReference type="EMBL" id="MFL0249066.1"/>
    </source>
</evidence>
<keyword evidence="3 5" id="KW-0378">Hydrolase</keyword>
<dbReference type="InterPro" id="IPR005151">
    <property type="entry name" value="Tail-specific_protease"/>
</dbReference>
<gene>
    <name evidence="8" type="ORF">ACJDT4_01415</name>
</gene>
<dbReference type="PANTHER" id="PTHR32060:SF30">
    <property type="entry name" value="CARBOXY-TERMINAL PROCESSING PROTEASE CTPA"/>
    <property type="match status" value="1"/>
</dbReference>
<evidence type="ECO:0000256" key="1">
    <source>
        <dbReference type="ARBA" id="ARBA00009179"/>
    </source>
</evidence>
<dbReference type="Gene3D" id="3.90.226.10">
    <property type="entry name" value="2-enoyl-CoA Hydratase, Chain A, domain 1"/>
    <property type="match status" value="1"/>
</dbReference>
<feature type="domain" description="PDZ" evidence="7">
    <location>
        <begin position="99"/>
        <end position="168"/>
    </location>
</feature>
<dbReference type="InterPro" id="IPR004447">
    <property type="entry name" value="Peptidase_S41A"/>
</dbReference>
<keyword evidence="6" id="KW-0472">Membrane</keyword>
<dbReference type="InterPro" id="IPR001478">
    <property type="entry name" value="PDZ"/>
</dbReference>
<dbReference type="Gene3D" id="3.30.750.44">
    <property type="match status" value="1"/>
</dbReference>
<dbReference type="NCBIfam" id="TIGR00225">
    <property type="entry name" value="prc"/>
    <property type="match status" value="1"/>
</dbReference>
<dbReference type="Proteomes" id="UP001623592">
    <property type="component" value="Unassembled WGS sequence"/>
</dbReference>
<sequence length="402" mass="44545">MDNKKKWIIITVLIIFITNAISLFLGSKYLTISSGNSVVIDKNTYDEIMKFKKMFAVRDQLYKYYNGPINDSTLVNGAIKGMTSSLNDPYTVYMDAQETKEFNTQIQGQEYVGLGMQVEAKDDKVTVVAPFDDSPAKKAGMQSGDVILKIDGKDVSGKELDKAVAMMKGKEGTTVTLTLYRPSKGNFNITAERKKIVMNTVTGEMLNNTVGYIQIQMFDENTGTNFNKKMAELKSQGMKSLVLDLRDNPGGLLTSCIDVTSNFLPKDKVIVSTIDKNKAKEEFKSKGGNYIGMPLVVLVNGGTASASEIFSGAVRDYKLGTLIGEKTFGKGIVQNVFDTGNNTQLKVTIAKYYTPNGEYIHHKGIKPDIEIKYPDSLKNKAYDRNVDPQFQKAFEVIKSKTK</sequence>
<comment type="similarity">
    <text evidence="1 5">Belongs to the peptidase S41A family.</text>
</comment>
<reference evidence="8 9" key="1">
    <citation type="submission" date="2024-11" db="EMBL/GenBank/DDBJ databases">
        <authorList>
            <person name="Heng Y.C."/>
            <person name="Lim A.C.H."/>
            <person name="Lee J.K.Y."/>
            <person name="Kittelmann S."/>
        </authorList>
    </citation>
    <scope>NUCLEOTIDE SEQUENCE [LARGE SCALE GENOMIC DNA]</scope>
    <source>
        <strain evidence="8 9">WILCCON 0114</strain>
    </source>
</reference>